<accession>A0A9D9EB81</accession>
<dbReference type="PROSITE" id="PS51257">
    <property type="entry name" value="PROKAR_LIPOPROTEIN"/>
    <property type="match status" value="1"/>
</dbReference>
<proteinExistence type="predicted"/>
<evidence type="ECO:0000313" key="2">
    <source>
        <dbReference type="EMBL" id="MBO8444702.1"/>
    </source>
</evidence>
<dbReference type="SUPFAM" id="SSF110997">
    <property type="entry name" value="Sporulation related repeat"/>
    <property type="match status" value="1"/>
</dbReference>
<evidence type="ECO:0000259" key="1">
    <source>
        <dbReference type="PROSITE" id="PS51724"/>
    </source>
</evidence>
<organism evidence="2 3">
    <name type="scientific">Candidatus Cryptobacteroides merdavium</name>
    <dbReference type="NCBI Taxonomy" id="2840769"/>
    <lineage>
        <taxon>Bacteria</taxon>
        <taxon>Pseudomonadati</taxon>
        <taxon>Bacteroidota</taxon>
        <taxon>Bacteroidia</taxon>
        <taxon>Bacteroidales</taxon>
        <taxon>Candidatus Cryptobacteroides</taxon>
    </lineage>
</organism>
<evidence type="ECO:0000313" key="3">
    <source>
        <dbReference type="Proteomes" id="UP000823619"/>
    </source>
</evidence>
<dbReference type="Pfam" id="PF05036">
    <property type="entry name" value="SPOR"/>
    <property type="match status" value="1"/>
</dbReference>
<dbReference type="InterPro" id="IPR007730">
    <property type="entry name" value="SPOR-like_dom"/>
</dbReference>
<name>A0A9D9EB81_9BACT</name>
<dbReference type="AlphaFoldDB" id="A0A9D9EB81"/>
<dbReference type="PROSITE" id="PS51724">
    <property type="entry name" value="SPOR"/>
    <property type="match status" value="1"/>
</dbReference>
<dbReference type="EMBL" id="JADIMO010000035">
    <property type="protein sequence ID" value="MBO8444702.1"/>
    <property type="molecule type" value="Genomic_DNA"/>
</dbReference>
<reference evidence="2" key="1">
    <citation type="submission" date="2020-10" db="EMBL/GenBank/DDBJ databases">
        <authorList>
            <person name="Gilroy R."/>
        </authorList>
    </citation>
    <scope>NUCLEOTIDE SEQUENCE</scope>
    <source>
        <strain evidence="2">D5-748</strain>
    </source>
</reference>
<protein>
    <submittedName>
        <fullName evidence="2">SPOR domain-containing protein</fullName>
    </submittedName>
</protein>
<comment type="caution">
    <text evidence="2">The sequence shown here is derived from an EMBL/GenBank/DDBJ whole genome shotgun (WGS) entry which is preliminary data.</text>
</comment>
<feature type="domain" description="SPOR" evidence="1">
    <location>
        <begin position="93"/>
        <end position="170"/>
    </location>
</feature>
<dbReference type="InterPro" id="IPR036680">
    <property type="entry name" value="SPOR-like_sf"/>
</dbReference>
<reference evidence="2" key="2">
    <citation type="journal article" date="2021" name="PeerJ">
        <title>Extensive microbial diversity within the chicken gut microbiome revealed by metagenomics and culture.</title>
        <authorList>
            <person name="Gilroy R."/>
            <person name="Ravi A."/>
            <person name="Getino M."/>
            <person name="Pursley I."/>
            <person name="Horton D.L."/>
            <person name="Alikhan N.F."/>
            <person name="Baker D."/>
            <person name="Gharbi K."/>
            <person name="Hall N."/>
            <person name="Watson M."/>
            <person name="Adriaenssens E.M."/>
            <person name="Foster-Nyarko E."/>
            <person name="Jarju S."/>
            <person name="Secka A."/>
            <person name="Antonio M."/>
            <person name="Oren A."/>
            <person name="Chaudhuri R.R."/>
            <person name="La Ragione R."/>
            <person name="Hildebrand F."/>
            <person name="Pallen M.J."/>
        </authorList>
    </citation>
    <scope>NUCLEOTIDE SEQUENCE</scope>
    <source>
        <strain evidence="2">D5-748</strain>
    </source>
</reference>
<dbReference type="Gene3D" id="3.30.70.1070">
    <property type="entry name" value="Sporulation related repeat"/>
    <property type="match status" value="1"/>
</dbReference>
<gene>
    <name evidence="2" type="ORF">IAC23_03270</name>
</gene>
<sequence>MMNRTVISMLLLSAVLFSGCDMFRRLAGRPTAEELDRMRLEMMAEKEAEHQARIDSLRQVEKMLTDSLSVLDSLKQLHGTILNPSEMGGLFTTRLEARYYIVVGSFRNRSNAESLLNDVSARGYSPVLINFRNGFNAVGIAPASSLKEVLASLKKVKTEDFCPSDVWILVNE</sequence>
<dbReference type="GO" id="GO:0042834">
    <property type="term" value="F:peptidoglycan binding"/>
    <property type="evidence" value="ECO:0007669"/>
    <property type="project" value="InterPro"/>
</dbReference>
<dbReference type="Proteomes" id="UP000823619">
    <property type="component" value="Unassembled WGS sequence"/>
</dbReference>